<evidence type="ECO:0000256" key="2">
    <source>
        <dbReference type="ARBA" id="ARBA00004496"/>
    </source>
</evidence>
<dbReference type="InterPro" id="IPR016181">
    <property type="entry name" value="Acyl_CoA_acyltransferase"/>
</dbReference>
<dbReference type="PROSITE" id="PS51186">
    <property type="entry name" value="GNAT"/>
    <property type="match status" value="1"/>
</dbReference>
<dbReference type="InterPro" id="IPR027413">
    <property type="entry name" value="GROEL-like_equatorial_sf"/>
</dbReference>
<evidence type="ECO:0000256" key="3">
    <source>
        <dbReference type="ARBA" id="ARBA00008020"/>
    </source>
</evidence>
<feature type="domain" description="N-acetyltransferase" evidence="13">
    <location>
        <begin position="937"/>
        <end position="1081"/>
    </location>
</feature>
<evidence type="ECO:0000313" key="15">
    <source>
        <dbReference type="Proteomes" id="UP000717515"/>
    </source>
</evidence>
<dbReference type="InterPro" id="IPR054827">
    <property type="entry name" value="thermosome_alpha"/>
</dbReference>
<dbReference type="EMBL" id="JAIFTL010000198">
    <property type="protein sequence ID" value="KAG9321546.1"/>
    <property type="molecule type" value="Genomic_DNA"/>
</dbReference>
<dbReference type="FunFam" id="3.50.7.10:FF:000009">
    <property type="entry name" value="T-complex protein 1 subunit alpha"/>
    <property type="match status" value="1"/>
</dbReference>
<organism evidence="14 15">
    <name type="scientific">Mortierella alpina</name>
    <name type="common">Oleaginous fungus</name>
    <name type="synonym">Mortierella renispora</name>
    <dbReference type="NCBI Taxonomy" id="64518"/>
    <lineage>
        <taxon>Eukaryota</taxon>
        <taxon>Fungi</taxon>
        <taxon>Fungi incertae sedis</taxon>
        <taxon>Mucoromycota</taxon>
        <taxon>Mortierellomycotina</taxon>
        <taxon>Mortierellomycetes</taxon>
        <taxon>Mortierellales</taxon>
        <taxon>Mortierellaceae</taxon>
        <taxon>Mortierella</taxon>
    </lineage>
</organism>
<dbReference type="InterPro" id="IPR002194">
    <property type="entry name" value="Chaperonin_TCP-1_CS"/>
</dbReference>
<dbReference type="SUPFAM" id="SSF48592">
    <property type="entry name" value="GroEL equatorial domain-like"/>
    <property type="match status" value="1"/>
</dbReference>
<dbReference type="AlphaFoldDB" id="A0A9P8CWT8"/>
<dbReference type="PROSITE" id="PS00750">
    <property type="entry name" value="TCP1_1"/>
    <property type="match status" value="1"/>
</dbReference>
<dbReference type="Gene3D" id="3.40.630.30">
    <property type="match status" value="1"/>
</dbReference>
<evidence type="ECO:0000256" key="10">
    <source>
        <dbReference type="ARBA" id="ARBA00030049"/>
    </source>
</evidence>
<feature type="compositionally biased region" description="Polar residues" evidence="12">
    <location>
        <begin position="658"/>
        <end position="668"/>
    </location>
</feature>
<protein>
    <recommendedName>
        <fullName evidence="5">T-complex protein 1 subunit alpha</fullName>
    </recommendedName>
    <alternativeName>
        <fullName evidence="10">CCT-alpha</fullName>
    </alternativeName>
</protein>
<dbReference type="PROSITE" id="PS00995">
    <property type="entry name" value="TCP1_3"/>
    <property type="match status" value="1"/>
</dbReference>
<accession>A0A9P8CWT8</accession>
<dbReference type="NCBIfam" id="NF041082">
    <property type="entry name" value="thermosome_alpha"/>
    <property type="match status" value="1"/>
</dbReference>
<sequence>MYSTPQNNSLFLGGERTSGQNIRDQNVLAASSIANIVKSSLGPVGLDKMIVNEIGDVTITNDGATILNMLEVEHPAGRILVELAQQQDKEVGDGTTSVVIIAAELLKRANELVKNKIHPTTIISGYRLASKEACKFIADQMSIKVDTLGRDCLVNAAKTSMSSKIIGSHDDFFSNMAVDAMLAVKSTNSRGEHKYPVKAVNILKAHGKSATESMLIKGYALNCTVASQAMKTKITNAKIACLDINLQKVRMNLGVHIMVDDPDKLEDIRKRESDITTERIQKILATGANVILTTKGIDDMCLKLFVEAGAMAVRRCKKEDLRRIAKATGATLISTLANLEGEETYDASYLGEAEEVVQDRISDDECILVKGTKVQSSASIILRGANDFMLDEMERSLHDALCVVKRTLESGSVVPGGGAVETALNIHLENFATTLGSREQLAILEFANALLVIPKTLAVNAAKDSTDLVATLRVYHNTAQNDATQQGLKWYGLDLMKGEVRDNVHAGVLEPALSKIRALKSATETALSILRIDDMITVAPEQREQDDGLLGGLLNFKNESWMLFKKEMPTTQNKSADVQVISIVLYSSLPLPPSKMENEAFSVPKRPTTPPPRTPKRPSLNNPDLILTPGNRRSDRIRKRLIKEIVKDRKDLGRDGDTITTPRGSSIHSKFPEGFNQVTTTPRRVALDQFKRRLQFKDGAMSGVRSMDTYKQLERKEKMEEFHREQRGKRDDAVMKSRGLSLPAISRTRQTSNVVPSKEGEAPRPHFIPRHNLRPRPLRVSIPDIDTLLLGGIRNSGAIEKRKGQYKRLKAHDSVDFVSWKDRDDAWRTKRLASYMSSSKKARETVLFKKRKLNICGWGNPKKNLGNYLSICWEYNPDLNADKNQKLPNRSPAVLNRYDDQGGCEESGLIYYPDVISDPQKKNLNGFCFTIQSELALQYEPAQKVLFQQASAMVQRSFWQYNMDLSLDSSLEDNFTVDIYVSSHPSQDMNDMTVRGVTQFIFMKGYIYVDKICVSEDHQKSGIGALLMDRIQDIAFERKKDILLYALGPVVGVYLHWGFKYCKEWPAIPGDVGVIMRKRIATKDAADDFVGLQWDGTRFA</sequence>
<evidence type="ECO:0000256" key="12">
    <source>
        <dbReference type="SAM" id="MobiDB-lite"/>
    </source>
</evidence>
<dbReference type="PANTHER" id="PTHR11353">
    <property type="entry name" value="CHAPERONIN"/>
    <property type="match status" value="1"/>
</dbReference>
<dbReference type="GO" id="GO:0005524">
    <property type="term" value="F:ATP binding"/>
    <property type="evidence" value="ECO:0007669"/>
    <property type="project" value="UniProtKB-KW"/>
</dbReference>
<dbReference type="InterPro" id="IPR002423">
    <property type="entry name" value="Cpn60/GroEL/TCP-1"/>
</dbReference>
<dbReference type="GO" id="GO:0016747">
    <property type="term" value="F:acyltransferase activity, transferring groups other than amino-acyl groups"/>
    <property type="evidence" value="ECO:0007669"/>
    <property type="project" value="InterPro"/>
</dbReference>
<dbReference type="Gene3D" id="3.30.260.10">
    <property type="entry name" value="TCP-1-like chaperonin intermediate domain"/>
    <property type="match status" value="1"/>
</dbReference>
<dbReference type="CDD" id="cd03335">
    <property type="entry name" value="TCP1_alpha"/>
    <property type="match status" value="1"/>
</dbReference>
<feature type="region of interest" description="Disordered" evidence="12">
    <location>
        <begin position="748"/>
        <end position="772"/>
    </location>
</feature>
<dbReference type="Gene3D" id="1.10.560.10">
    <property type="entry name" value="GroEL-like equatorial domain"/>
    <property type="match status" value="1"/>
</dbReference>
<dbReference type="GO" id="GO:0016887">
    <property type="term" value="F:ATP hydrolysis activity"/>
    <property type="evidence" value="ECO:0007669"/>
    <property type="project" value="InterPro"/>
</dbReference>
<evidence type="ECO:0000259" key="13">
    <source>
        <dbReference type="PROSITE" id="PS51186"/>
    </source>
</evidence>
<dbReference type="Pfam" id="PF00118">
    <property type="entry name" value="Cpn60_TCP1"/>
    <property type="match status" value="1"/>
</dbReference>
<dbReference type="Gene3D" id="3.50.7.10">
    <property type="entry name" value="GroEL"/>
    <property type="match status" value="1"/>
</dbReference>
<evidence type="ECO:0000256" key="11">
    <source>
        <dbReference type="RuleBase" id="RU004187"/>
    </source>
</evidence>
<dbReference type="Pfam" id="PF00583">
    <property type="entry name" value="Acetyltransf_1"/>
    <property type="match status" value="1"/>
</dbReference>
<dbReference type="GO" id="GO:0051082">
    <property type="term" value="F:unfolded protein binding"/>
    <property type="evidence" value="ECO:0007669"/>
    <property type="project" value="InterPro"/>
</dbReference>
<proteinExistence type="inferred from homology"/>
<evidence type="ECO:0000256" key="8">
    <source>
        <dbReference type="ARBA" id="ARBA00022840"/>
    </source>
</evidence>
<keyword evidence="7 11" id="KW-0547">Nucleotide-binding</keyword>
<comment type="similarity">
    <text evidence="3 11">Belongs to the TCP-1 chaperonin family.</text>
</comment>
<dbReference type="GO" id="GO:0140662">
    <property type="term" value="F:ATP-dependent protein folding chaperone"/>
    <property type="evidence" value="ECO:0007669"/>
    <property type="project" value="InterPro"/>
</dbReference>
<feature type="region of interest" description="Disordered" evidence="12">
    <location>
        <begin position="653"/>
        <end position="675"/>
    </location>
</feature>
<evidence type="ECO:0000256" key="6">
    <source>
        <dbReference type="ARBA" id="ARBA00022490"/>
    </source>
</evidence>
<dbReference type="InterPro" id="IPR017998">
    <property type="entry name" value="Chaperone_TCP-1"/>
</dbReference>
<dbReference type="GO" id="GO:0005832">
    <property type="term" value="C:chaperonin-containing T-complex"/>
    <property type="evidence" value="ECO:0007669"/>
    <property type="project" value="UniProtKB-ARBA"/>
</dbReference>
<evidence type="ECO:0000256" key="4">
    <source>
        <dbReference type="ARBA" id="ARBA00011381"/>
    </source>
</evidence>
<keyword evidence="8 11" id="KW-0067">ATP-binding</keyword>
<evidence type="ECO:0000256" key="1">
    <source>
        <dbReference type="ARBA" id="ARBA00002912"/>
    </source>
</evidence>
<dbReference type="InterPro" id="IPR012715">
    <property type="entry name" value="Chap_CCT_alpha"/>
</dbReference>
<dbReference type="FunFam" id="3.30.260.10:FF:000022">
    <property type="entry name" value="T-complex protein 1 subunit eta"/>
    <property type="match status" value="1"/>
</dbReference>
<feature type="region of interest" description="Disordered" evidence="12">
    <location>
        <begin position="597"/>
        <end position="633"/>
    </location>
</feature>
<keyword evidence="9 11" id="KW-0143">Chaperone</keyword>
<dbReference type="FunFam" id="1.10.560.10:FF:000070">
    <property type="entry name" value="Uncharacterized protein"/>
    <property type="match status" value="1"/>
</dbReference>
<dbReference type="InterPro" id="IPR053374">
    <property type="entry name" value="TCP-1_chaperonin"/>
</dbReference>
<dbReference type="Proteomes" id="UP000717515">
    <property type="component" value="Unassembled WGS sequence"/>
</dbReference>
<comment type="subunit">
    <text evidence="4">Component of the T-complex protein 1 (TCP1) complex.</text>
</comment>
<gene>
    <name evidence="14" type="ORF">KVV02_005525</name>
</gene>
<dbReference type="InterPro" id="IPR027409">
    <property type="entry name" value="GroEL-like_apical_dom_sf"/>
</dbReference>
<dbReference type="PROSITE" id="PS00751">
    <property type="entry name" value="TCP1_2"/>
    <property type="match status" value="1"/>
</dbReference>
<comment type="caution">
    <text evidence="14">The sequence shown here is derived from an EMBL/GenBank/DDBJ whole genome shotgun (WGS) entry which is preliminary data.</text>
</comment>
<evidence type="ECO:0000256" key="9">
    <source>
        <dbReference type="ARBA" id="ARBA00023186"/>
    </source>
</evidence>
<dbReference type="SUPFAM" id="SSF55729">
    <property type="entry name" value="Acyl-CoA N-acyltransferases (Nat)"/>
    <property type="match status" value="1"/>
</dbReference>
<evidence type="ECO:0000256" key="5">
    <source>
        <dbReference type="ARBA" id="ARBA00014424"/>
    </source>
</evidence>
<name>A0A9P8CWT8_MORAP</name>
<dbReference type="SUPFAM" id="SSF52029">
    <property type="entry name" value="GroEL apical domain-like"/>
    <property type="match status" value="1"/>
</dbReference>
<dbReference type="InterPro" id="IPR027410">
    <property type="entry name" value="TCP-1-like_intermed_sf"/>
</dbReference>
<dbReference type="SUPFAM" id="SSF54849">
    <property type="entry name" value="GroEL-intermediate domain like"/>
    <property type="match status" value="1"/>
</dbReference>
<dbReference type="NCBIfam" id="TIGR02340">
    <property type="entry name" value="chap_CCT_alpha"/>
    <property type="match status" value="1"/>
</dbReference>
<dbReference type="InterPro" id="IPR000182">
    <property type="entry name" value="GNAT_dom"/>
</dbReference>
<reference evidence="14" key="1">
    <citation type="submission" date="2021-07" db="EMBL/GenBank/DDBJ databases">
        <title>Draft genome of Mortierella alpina, strain LL118, isolated from an aspen leaf litter sample.</title>
        <authorList>
            <person name="Yang S."/>
            <person name="Vinatzer B.A."/>
        </authorList>
    </citation>
    <scope>NUCLEOTIDE SEQUENCE</scope>
    <source>
        <strain evidence="14">LL118</strain>
    </source>
</reference>
<keyword evidence="6" id="KW-0963">Cytoplasm</keyword>
<dbReference type="CDD" id="cd04301">
    <property type="entry name" value="NAT_SF"/>
    <property type="match status" value="1"/>
</dbReference>
<comment type="subcellular location">
    <subcellularLocation>
        <location evidence="2">Cytoplasm</location>
    </subcellularLocation>
</comment>
<evidence type="ECO:0000256" key="7">
    <source>
        <dbReference type="ARBA" id="ARBA00022741"/>
    </source>
</evidence>
<dbReference type="PRINTS" id="PR00304">
    <property type="entry name" value="TCOMPLEXTCP1"/>
</dbReference>
<dbReference type="NCBIfam" id="NF041083">
    <property type="entry name" value="thermosome_beta"/>
    <property type="match status" value="1"/>
</dbReference>
<comment type="function">
    <text evidence="1">Molecular chaperone; assists the folding of proteins upon ATP hydrolysis.</text>
</comment>
<evidence type="ECO:0000313" key="14">
    <source>
        <dbReference type="EMBL" id="KAG9321546.1"/>
    </source>
</evidence>